<dbReference type="PANTHER" id="PTHR33116">
    <property type="entry name" value="REVERSE TRANSCRIPTASE ZINC-BINDING DOMAIN-CONTAINING PROTEIN-RELATED-RELATED"/>
    <property type="match status" value="1"/>
</dbReference>
<dbReference type="InterPro" id="IPR043502">
    <property type="entry name" value="DNA/RNA_pol_sf"/>
</dbReference>
<feature type="region of interest" description="Disordered" evidence="1">
    <location>
        <begin position="51"/>
        <end position="71"/>
    </location>
</feature>
<dbReference type="Gramene" id="evm.model.02.2951">
    <property type="protein sequence ID" value="cds.evm.model.02.2951"/>
    <property type="gene ID" value="evm.TU.02.2951"/>
</dbReference>
<dbReference type="PROSITE" id="PS50878">
    <property type="entry name" value="RT_POL"/>
    <property type="match status" value="1"/>
</dbReference>
<dbReference type="CDD" id="cd01650">
    <property type="entry name" value="RT_nLTR_like"/>
    <property type="match status" value="1"/>
</dbReference>
<dbReference type="InterPro" id="IPR026960">
    <property type="entry name" value="RVT-Znf"/>
</dbReference>
<dbReference type="Gene3D" id="3.30.420.10">
    <property type="entry name" value="Ribonuclease H-like superfamily/Ribonuclease H"/>
    <property type="match status" value="1"/>
</dbReference>
<dbReference type="Pfam" id="PF13966">
    <property type="entry name" value="zf-RVT"/>
    <property type="match status" value="1"/>
</dbReference>
<proteinExistence type="predicted"/>
<dbReference type="CDD" id="cd06222">
    <property type="entry name" value="RNase_H_like"/>
    <property type="match status" value="1"/>
</dbReference>
<sequence>MADLEKQVKVGMEEEGEVENVEKEKLLEEGMAVLDFDLLCSTVALQTQGKWRKLESPDQDGDGDGDGDGGELGGVFRMWEGELLDCFEDRRIAIESAWVAIVIWTIASTILFAPAARYVRHPKNSFLLPSINAATARNHTSNPNQQLFEIAIEEESEGGLDLEVLGPRETEEFVYDWRLCLVGGFITAGAMDFPSMQQTLAALWKPGKGVYIKELDANRFLFQFFHEIDIKRVIEGSPCCNSNKEPDLPASNRGSNGAVIVQNQHIKSQMAVDRGKNHVDDTPIDNGVSQLNNSLQHVIDELANNQPLSKKGKIIVESKKRRSDSELGQSVAMCIESEVGLVSDDEDEKVERLRFAIGFEGSFTVGIQGHSGGIAVLWRNKEEVEIKAYGTNYIDMVVTTPEWPQFRLTGIYGEPNRSKRKLTWKLITDLANIINLPWCLIGDMNNVTCQSDKKGGRPYPNCLIDGFQNVLSSCNLIDMEMEGYKYTWERGKGTENWVEIKLDRALVTPSWLDKFPTAKLTNLEVSTSDHCPILLTPVVQTTQATTRTFKFENAWLREPMCRKLVEDVWLLHHDSPLAIKIKKCSEVLAVWGKEITGSFKTRISKCEKRIKLLKGRRDVDSVKKYQEENERLAEMLTQKEIFWRQRSKQLWLKEGDHNSKYFHAAAKTRKRNNQINKLRDAAGVMVGWENGLQEVIVDYFQQLFTSSDTNWDQVIDCIPTTITPLQNSEMLAHVEESEVKKALFQMHPDKSQGPDGMSPGFYQKYWDIVRHDVVQLVRDFFLRGDFPNHLPDTNIVLVPKKKQPSSMTEIRPISLCNVLYKVVSKVLANRIKSVLHQVISETQSAFIPNRLITDNIMIAFEIMHYMKRKTVGRNGVMALKLDMSKAYDRVEWGYLHAILTKMGFDNHTTSLLMKCVTSAKYQIAHAGRLFGSIIPERGLRQGDPLSSYLFIICTEGFSALLKHYEQTQRIRGIQIARRAPIVSHMFFADDSYIFCRANEREASNVLSLLNVFEQASGQKINQDKSSIFFSRNTDVQTRDAICGDMGIHEADENGTYLGLPNIIGRKKSVILGFLKEKVQKRIQSWDGKLLSKADKEILLKTIAQALPNYAMSVFLLPIETSREIERAMCKYWWSSSSKKDNNIHWMSWDRMCKPKMKGGLGFRNLYDFNVSLLGKQGWRLLIQPQSLVSRLFKAKYFPNSSFLSAEIGGSPSFVWRSLMEAQQLVKQGAAIRVGSGATVSILNDPWLPDTADPFVHTVSDSLLDKNVSQLMSIEQNQWDMDILYDIFNERDINLILSIPIQASEPDIWYWKHENFGHYTVKSAYVILQDNKQQQAPVDTSGFWRKCWNLKIPPKAKNFLWQASTGCLPTKSQLQTKRVAVNALCPFCNLENETISHVLVTCSFSTACWTELEPAISTDVEDTFPNWLNSAFEKWSGQRRQQIAMLCWALWRSRNDLVWNQKHVEVKEVVVLAVTVLNQWLYAQDKTFDPSLGLLFPGDGSEHWTLPNVDMIKINTDAAIFSSSHCYSYSCVARTHTGSLLEAKAKCVRGAVSPDLAEAIGIHEALSWIKDKHWSRVEVESDCLVAIQAIRSSTTMYSYFGRIITKCKKLLDELKDCLVSLKFVKRSANNGAHYLARSTCFIADRSLSVSNAPSEFISVLMNDLIN</sequence>
<evidence type="ECO:0000313" key="4">
    <source>
        <dbReference type="EnsemblPlants" id="cds.evm.model.02.2951"/>
    </source>
</evidence>
<evidence type="ECO:0000256" key="1">
    <source>
        <dbReference type="SAM" id="MobiDB-lite"/>
    </source>
</evidence>
<dbReference type="InterPro" id="IPR012337">
    <property type="entry name" value="RNaseH-like_sf"/>
</dbReference>
<protein>
    <recommendedName>
        <fullName evidence="3">Reverse transcriptase domain-containing protein</fullName>
    </recommendedName>
</protein>
<reference evidence="4" key="2">
    <citation type="submission" date="2021-03" db="UniProtKB">
        <authorList>
            <consortium name="EnsemblPlants"/>
        </authorList>
    </citation>
    <scope>IDENTIFICATION</scope>
</reference>
<keyword evidence="5" id="KW-1185">Reference proteome</keyword>
<dbReference type="EnsemblPlants" id="evm.model.02.2951">
    <property type="protein sequence ID" value="cds.evm.model.02.2951"/>
    <property type="gene ID" value="evm.TU.02.2951"/>
</dbReference>
<dbReference type="Gene3D" id="3.60.10.10">
    <property type="entry name" value="Endonuclease/exonuclease/phosphatase"/>
    <property type="match status" value="1"/>
</dbReference>
<accession>A0A803NZF2</accession>
<dbReference type="SUPFAM" id="SSF56672">
    <property type="entry name" value="DNA/RNA polymerases"/>
    <property type="match status" value="1"/>
</dbReference>
<evidence type="ECO:0000256" key="2">
    <source>
        <dbReference type="SAM" id="Phobius"/>
    </source>
</evidence>
<keyword evidence="2" id="KW-0812">Transmembrane</keyword>
<dbReference type="InterPro" id="IPR025558">
    <property type="entry name" value="DUF4283"/>
</dbReference>
<feature type="domain" description="Reverse transcriptase" evidence="3">
    <location>
        <begin position="779"/>
        <end position="1061"/>
    </location>
</feature>
<dbReference type="InterPro" id="IPR000477">
    <property type="entry name" value="RT_dom"/>
</dbReference>
<dbReference type="InterPro" id="IPR036397">
    <property type="entry name" value="RNaseH_sf"/>
</dbReference>
<keyword evidence="2" id="KW-1133">Transmembrane helix</keyword>
<dbReference type="Pfam" id="PF13456">
    <property type="entry name" value="RVT_3"/>
    <property type="match status" value="1"/>
</dbReference>
<dbReference type="Pfam" id="PF14111">
    <property type="entry name" value="DUF4283"/>
    <property type="match status" value="1"/>
</dbReference>
<evidence type="ECO:0000259" key="3">
    <source>
        <dbReference type="PROSITE" id="PS50878"/>
    </source>
</evidence>
<feature type="compositionally biased region" description="Acidic residues" evidence="1">
    <location>
        <begin position="57"/>
        <end position="69"/>
    </location>
</feature>
<dbReference type="SUPFAM" id="SSF56219">
    <property type="entry name" value="DNase I-like"/>
    <property type="match status" value="1"/>
</dbReference>
<dbReference type="InterPro" id="IPR036691">
    <property type="entry name" value="Endo/exonu/phosph_ase_sf"/>
</dbReference>
<dbReference type="GO" id="GO:0004523">
    <property type="term" value="F:RNA-DNA hybrid ribonuclease activity"/>
    <property type="evidence" value="ECO:0007669"/>
    <property type="project" value="InterPro"/>
</dbReference>
<dbReference type="EMBL" id="UZAU01000239">
    <property type="status" value="NOT_ANNOTATED_CDS"/>
    <property type="molecule type" value="Genomic_DNA"/>
</dbReference>
<keyword evidence="2" id="KW-0472">Membrane</keyword>
<dbReference type="SUPFAM" id="SSF53098">
    <property type="entry name" value="Ribonuclease H-like"/>
    <property type="match status" value="1"/>
</dbReference>
<dbReference type="InterPro" id="IPR044730">
    <property type="entry name" value="RNase_H-like_dom_plant"/>
</dbReference>
<reference evidence="4" key="1">
    <citation type="submission" date="2018-11" db="EMBL/GenBank/DDBJ databases">
        <authorList>
            <person name="Grassa J C."/>
        </authorList>
    </citation>
    <scope>NUCLEOTIDE SEQUENCE [LARGE SCALE GENOMIC DNA]</scope>
</reference>
<dbReference type="Proteomes" id="UP000596661">
    <property type="component" value="Chromosome 2"/>
</dbReference>
<dbReference type="GO" id="GO:0003676">
    <property type="term" value="F:nucleic acid binding"/>
    <property type="evidence" value="ECO:0007669"/>
    <property type="project" value="InterPro"/>
</dbReference>
<evidence type="ECO:0000313" key="5">
    <source>
        <dbReference type="Proteomes" id="UP000596661"/>
    </source>
</evidence>
<name>A0A803NZF2_CANSA</name>
<dbReference type="InterPro" id="IPR002156">
    <property type="entry name" value="RNaseH_domain"/>
</dbReference>
<feature type="transmembrane region" description="Helical" evidence="2">
    <location>
        <begin position="97"/>
        <end position="116"/>
    </location>
</feature>
<dbReference type="Pfam" id="PF00078">
    <property type="entry name" value="RVT_1"/>
    <property type="match status" value="1"/>
</dbReference>
<dbReference type="PANTHER" id="PTHR33116:SF86">
    <property type="entry name" value="REVERSE TRANSCRIPTASE DOMAIN-CONTAINING PROTEIN"/>
    <property type="match status" value="1"/>
</dbReference>
<organism evidence="4 5">
    <name type="scientific">Cannabis sativa</name>
    <name type="common">Hemp</name>
    <name type="synonym">Marijuana</name>
    <dbReference type="NCBI Taxonomy" id="3483"/>
    <lineage>
        <taxon>Eukaryota</taxon>
        <taxon>Viridiplantae</taxon>
        <taxon>Streptophyta</taxon>
        <taxon>Embryophyta</taxon>
        <taxon>Tracheophyta</taxon>
        <taxon>Spermatophyta</taxon>
        <taxon>Magnoliopsida</taxon>
        <taxon>eudicotyledons</taxon>
        <taxon>Gunneridae</taxon>
        <taxon>Pentapetalae</taxon>
        <taxon>rosids</taxon>
        <taxon>fabids</taxon>
        <taxon>Rosales</taxon>
        <taxon>Cannabaceae</taxon>
        <taxon>Cannabis</taxon>
    </lineage>
</organism>